<dbReference type="Proteomes" id="UP000319342">
    <property type="component" value="Chromosome"/>
</dbReference>
<name>A0A518D1Y2_9BACT</name>
<dbReference type="EMBL" id="CP036290">
    <property type="protein sequence ID" value="QDU85490.1"/>
    <property type="molecule type" value="Genomic_DNA"/>
</dbReference>
<keyword evidence="3" id="KW-1185">Reference proteome</keyword>
<evidence type="ECO:0000256" key="1">
    <source>
        <dbReference type="SAM" id="SignalP"/>
    </source>
</evidence>
<sequence precursor="true">MYLRSLTIALAASALLAGTAAAQPISNGHGGHVTLKHGPSSKIVVHQSPCAKVWVPGRHEYRTERYTIPARTQRVWHAAQYRIEYTPCGGAVKVLVAPGHWDVVVVEPARTECRRVKVWVPGHWK</sequence>
<evidence type="ECO:0000313" key="2">
    <source>
        <dbReference type="EMBL" id="QDU85490.1"/>
    </source>
</evidence>
<feature type="signal peptide" evidence="1">
    <location>
        <begin position="1"/>
        <end position="22"/>
    </location>
</feature>
<organism evidence="2 3">
    <name type="scientific">Rohdeia mirabilis</name>
    <dbReference type="NCBI Taxonomy" id="2528008"/>
    <lineage>
        <taxon>Bacteria</taxon>
        <taxon>Pseudomonadati</taxon>
        <taxon>Planctomycetota</taxon>
        <taxon>Planctomycetia</taxon>
        <taxon>Planctomycetia incertae sedis</taxon>
        <taxon>Rohdeia</taxon>
    </lineage>
</organism>
<dbReference type="RefSeq" id="WP_145188939.1">
    <property type="nucleotide sequence ID" value="NZ_CP036290.1"/>
</dbReference>
<gene>
    <name evidence="2" type="ORF">Pla163_26210</name>
</gene>
<proteinExistence type="predicted"/>
<accession>A0A518D1Y2</accession>
<evidence type="ECO:0000313" key="3">
    <source>
        <dbReference type="Proteomes" id="UP000319342"/>
    </source>
</evidence>
<reference evidence="2 3" key="1">
    <citation type="submission" date="2019-02" db="EMBL/GenBank/DDBJ databases">
        <title>Deep-cultivation of Planctomycetes and their phenomic and genomic characterization uncovers novel biology.</title>
        <authorList>
            <person name="Wiegand S."/>
            <person name="Jogler M."/>
            <person name="Boedeker C."/>
            <person name="Pinto D."/>
            <person name="Vollmers J."/>
            <person name="Rivas-Marin E."/>
            <person name="Kohn T."/>
            <person name="Peeters S.H."/>
            <person name="Heuer A."/>
            <person name="Rast P."/>
            <person name="Oberbeckmann S."/>
            <person name="Bunk B."/>
            <person name="Jeske O."/>
            <person name="Meyerdierks A."/>
            <person name="Storesund J.E."/>
            <person name="Kallscheuer N."/>
            <person name="Luecker S."/>
            <person name="Lage O.M."/>
            <person name="Pohl T."/>
            <person name="Merkel B.J."/>
            <person name="Hornburger P."/>
            <person name="Mueller R.-W."/>
            <person name="Bruemmer F."/>
            <person name="Labrenz M."/>
            <person name="Spormann A.M."/>
            <person name="Op den Camp H."/>
            <person name="Overmann J."/>
            <person name="Amann R."/>
            <person name="Jetten M.S.M."/>
            <person name="Mascher T."/>
            <person name="Medema M.H."/>
            <person name="Devos D.P."/>
            <person name="Kaster A.-K."/>
            <person name="Ovreas L."/>
            <person name="Rohde M."/>
            <person name="Galperin M.Y."/>
            <person name="Jogler C."/>
        </authorList>
    </citation>
    <scope>NUCLEOTIDE SEQUENCE [LARGE SCALE GENOMIC DNA]</scope>
    <source>
        <strain evidence="2 3">Pla163</strain>
    </source>
</reference>
<keyword evidence="1" id="KW-0732">Signal</keyword>
<dbReference type="AlphaFoldDB" id="A0A518D1Y2"/>
<feature type="chain" id="PRO_5021790247" evidence="1">
    <location>
        <begin position="23"/>
        <end position="125"/>
    </location>
</feature>
<protein>
    <submittedName>
        <fullName evidence="2">Uncharacterized protein</fullName>
    </submittedName>
</protein>